<evidence type="ECO:0000313" key="2">
    <source>
        <dbReference type="Proteomes" id="UP000800092"/>
    </source>
</evidence>
<evidence type="ECO:0000313" key="1">
    <source>
        <dbReference type="EMBL" id="KAF2231540.1"/>
    </source>
</evidence>
<protein>
    <recommendedName>
        <fullName evidence="3">F-box domain-containing protein</fullName>
    </recommendedName>
</protein>
<evidence type="ECO:0008006" key="3">
    <source>
        <dbReference type="Google" id="ProtNLM"/>
    </source>
</evidence>
<gene>
    <name evidence="1" type="ORF">EV356DRAFT_579082</name>
</gene>
<dbReference type="AlphaFoldDB" id="A0A6A6H1F7"/>
<keyword evidence="2" id="KW-1185">Reference proteome</keyword>
<accession>A0A6A6H1F7</accession>
<dbReference type="Proteomes" id="UP000800092">
    <property type="component" value="Unassembled WGS sequence"/>
</dbReference>
<name>A0A6A6H1F7_VIRVR</name>
<dbReference type="EMBL" id="ML991825">
    <property type="protein sequence ID" value="KAF2231540.1"/>
    <property type="molecule type" value="Genomic_DNA"/>
</dbReference>
<dbReference type="OrthoDB" id="3637487at2759"/>
<proteinExistence type="predicted"/>
<organism evidence="1 2">
    <name type="scientific">Viridothelium virens</name>
    <name type="common">Speckled blister lichen</name>
    <name type="synonym">Trypethelium virens</name>
    <dbReference type="NCBI Taxonomy" id="1048519"/>
    <lineage>
        <taxon>Eukaryota</taxon>
        <taxon>Fungi</taxon>
        <taxon>Dikarya</taxon>
        <taxon>Ascomycota</taxon>
        <taxon>Pezizomycotina</taxon>
        <taxon>Dothideomycetes</taxon>
        <taxon>Dothideomycetes incertae sedis</taxon>
        <taxon>Trypetheliales</taxon>
        <taxon>Trypetheliaceae</taxon>
        <taxon>Viridothelium</taxon>
    </lineage>
</organism>
<sequence>MSMFRASRAATKGGSQDTYVKGALLGLPPELLLMILELLGAAFFREDIRRLTVCRTWFTLAHDVFSSEVIISPHVLHRFISSVNRKAAALSKGNLKSVYLEVDGRGKWESIKWPWLPHPPSQSILNQALTELVALVGSSKHSISLHVKAWSVLAGFRHSESFARDYLCGSTLRDLLLANVLSELVLDTGGIRLLPRDATESDFHFCTFISAQLANLRRLTLRMRRICPVALTPPSSDMALDLRHVIVNLSLFDEVVFETCAAYSTRCGMVRKGDLELKTEIEEQAKALATQMIHPETVMIMTHTSPGVTSQSFDILKNKRTELDLM</sequence>
<reference evidence="1" key="1">
    <citation type="journal article" date="2020" name="Stud. Mycol.">
        <title>101 Dothideomycetes genomes: a test case for predicting lifestyles and emergence of pathogens.</title>
        <authorList>
            <person name="Haridas S."/>
            <person name="Albert R."/>
            <person name="Binder M."/>
            <person name="Bloem J."/>
            <person name="Labutti K."/>
            <person name="Salamov A."/>
            <person name="Andreopoulos B."/>
            <person name="Baker S."/>
            <person name="Barry K."/>
            <person name="Bills G."/>
            <person name="Bluhm B."/>
            <person name="Cannon C."/>
            <person name="Castanera R."/>
            <person name="Culley D."/>
            <person name="Daum C."/>
            <person name="Ezra D."/>
            <person name="Gonzalez J."/>
            <person name="Henrissat B."/>
            <person name="Kuo A."/>
            <person name="Liang C."/>
            <person name="Lipzen A."/>
            <person name="Lutzoni F."/>
            <person name="Magnuson J."/>
            <person name="Mondo S."/>
            <person name="Nolan M."/>
            <person name="Ohm R."/>
            <person name="Pangilinan J."/>
            <person name="Park H.-J."/>
            <person name="Ramirez L."/>
            <person name="Alfaro M."/>
            <person name="Sun H."/>
            <person name="Tritt A."/>
            <person name="Yoshinaga Y."/>
            <person name="Zwiers L.-H."/>
            <person name="Turgeon B."/>
            <person name="Goodwin S."/>
            <person name="Spatafora J."/>
            <person name="Crous P."/>
            <person name="Grigoriev I."/>
        </authorList>
    </citation>
    <scope>NUCLEOTIDE SEQUENCE</scope>
    <source>
        <strain evidence="1">Tuck. ex Michener</strain>
    </source>
</reference>